<accession>A0A0D2M716</accession>
<dbReference type="AlphaFoldDB" id="A0A0D2M716"/>
<dbReference type="KEGG" id="mng:MNEG_8818"/>
<keyword evidence="3" id="KW-1185">Reference proteome</keyword>
<reference evidence="2 3" key="1">
    <citation type="journal article" date="2013" name="BMC Genomics">
        <title>Reconstruction of the lipid metabolism for the microalga Monoraphidium neglectum from its genome sequence reveals characteristics suitable for biofuel production.</title>
        <authorList>
            <person name="Bogen C."/>
            <person name="Al-Dilaimi A."/>
            <person name="Albersmeier A."/>
            <person name="Wichmann J."/>
            <person name="Grundmann M."/>
            <person name="Rupp O."/>
            <person name="Lauersen K.J."/>
            <person name="Blifernez-Klassen O."/>
            <person name="Kalinowski J."/>
            <person name="Goesmann A."/>
            <person name="Mussgnug J.H."/>
            <person name="Kruse O."/>
        </authorList>
    </citation>
    <scope>NUCLEOTIDE SEQUENCE [LARGE SCALE GENOMIC DNA]</scope>
    <source>
        <strain evidence="2 3">SAG 48.87</strain>
    </source>
</reference>
<dbReference type="EMBL" id="KK101939">
    <property type="protein sequence ID" value="KIY99144.1"/>
    <property type="molecule type" value="Genomic_DNA"/>
</dbReference>
<keyword evidence="1" id="KW-0812">Transmembrane</keyword>
<sequence>MHNISSATFMGTALVPAVLVSACALLLLSFNNRIVAVLTRQRALHRELLEGARKHRASQHGHMVAHAGLLNASCSVFAPDTSLAASSRSSSHKDLAAKEDQIAAEEQYTHSEWATAIERQIRDLRREAGLIRAAVSCLLAAILLFLVSGLVLAVSTVAPDAEPPALVIFLAALLAFATGVLLMLSESFLIIHPLVTEEAHLRRIISAHSQMSLQVVAH</sequence>
<proteinExistence type="predicted"/>
<feature type="transmembrane region" description="Helical" evidence="1">
    <location>
        <begin position="165"/>
        <end position="184"/>
    </location>
</feature>
<dbReference type="Proteomes" id="UP000054498">
    <property type="component" value="Unassembled WGS sequence"/>
</dbReference>
<name>A0A0D2M716_9CHLO</name>
<protein>
    <recommendedName>
        <fullName evidence="4">DUF2721 domain-containing protein</fullName>
    </recommendedName>
</protein>
<feature type="transmembrane region" description="Helical" evidence="1">
    <location>
        <begin position="129"/>
        <end position="153"/>
    </location>
</feature>
<dbReference type="InterPro" id="IPR021279">
    <property type="entry name" value="DUF2721"/>
</dbReference>
<evidence type="ECO:0000313" key="2">
    <source>
        <dbReference type="EMBL" id="KIY99144.1"/>
    </source>
</evidence>
<keyword evidence="1" id="KW-0472">Membrane</keyword>
<dbReference type="RefSeq" id="XP_013898164.1">
    <property type="nucleotide sequence ID" value="XM_014042710.1"/>
</dbReference>
<dbReference type="GeneID" id="25741693"/>
<feature type="transmembrane region" description="Helical" evidence="1">
    <location>
        <begin position="6"/>
        <end position="30"/>
    </location>
</feature>
<evidence type="ECO:0008006" key="4">
    <source>
        <dbReference type="Google" id="ProtNLM"/>
    </source>
</evidence>
<dbReference type="Pfam" id="PF11026">
    <property type="entry name" value="DUF2721"/>
    <property type="match status" value="2"/>
</dbReference>
<evidence type="ECO:0000256" key="1">
    <source>
        <dbReference type="SAM" id="Phobius"/>
    </source>
</evidence>
<organism evidence="2 3">
    <name type="scientific">Monoraphidium neglectum</name>
    <dbReference type="NCBI Taxonomy" id="145388"/>
    <lineage>
        <taxon>Eukaryota</taxon>
        <taxon>Viridiplantae</taxon>
        <taxon>Chlorophyta</taxon>
        <taxon>core chlorophytes</taxon>
        <taxon>Chlorophyceae</taxon>
        <taxon>CS clade</taxon>
        <taxon>Sphaeropleales</taxon>
        <taxon>Selenastraceae</taxon>
        <taxon>Monoraphidium</taxon>
    </lineage>
</organism>
<evidence type="ECO:0000313" key="3">
    <source>
        <dbReference type="Proteomes" id="UP000054498"/>
    </source>
</evidence>
<gene>
    <name evidence="2" type="ORF">MNEG_8818</name>
</gene>
<keyword evidence="1" id="KW-1133">Transmembrane helix</keyword>